<gene>
    <name evidence="1" type="ORF">H310_12484</name>
</gene>
<dbReference type="VEuPathDB" id="FungiDB:H310_12484"/>
<dbReference type="SUPFAM" id="SSF57903">
    <property type="entry name" value="FYVE/PHD zinc finger"/>
    <property type="match status" value="1"/>
</dbReference>
<dbReference type="EMBL" id="KI913990">
    <property type="protein sequence ID" value="ETV93720.1"/>
    <property type="molecule type" value="Genomic_DNA"/>
</dbReference>
<proteinExistence type="predicted"/>
<evidence type="ECO:0008006" key="2">
    <source>
        <dbReference type="Google" id="ProtNLM"/>
    </source>
</evidence>
<protein>
    <recommendedName>
        <fullName evidence="2">FYVE-type domain-containing protein</fullName>
    </recommendedName>
</protein>
<sequence length="215" mass="24365">MYALFVAAKSIVNDTKGTSIKDRCHGCHRAFVRDRKTSTCRHCVQDYCTSCIERQKGPRRVCVKCSDSRSSSMTHPIALPCRQRFYVHDVRARQRMELATSYERPTEDTWSSDSLCRPSELSPLATSMSCAVDKSSWEIWSEEDDLAVSHASDSSCLEWRGHTSVLLEPSATTRCTNRPLSRPQMNPALQFTPDGTLEHRDLHWSLAIPQHVPHG</sequence>
<evidence type="ECO:0000313" key="1">
    <source>
        <dbReference type="EMBL" id="ETV93720.1"/>
    </source>
</evidence>
<organism evidence="1">
    <name type="scientific">Aphanomyces invadans</name>
    <dbReference type="NCBI Taxonomy" id="157072"/>
    <lineage>
        <taxon>Eukaryota</taxon>
        <taxon>Sar</taxon>
        <taxon>Stramenopiles</taxon>
        <taxon>Oomycota</taxon>
        <taxon>Saprolegniomycetes</taxon>
        <taxon>Saprolegniales</taxon>
        <taxon>Verrucalvaceae</taxon>
        <taxon>Aphanomyces</taxon>
    </lineage>
</organism>
<name>A0A024THT3_9STRA</name>
<dbReference type="GeneID" id="20089534"/>
<dbReference type="InterPro" id="IPR011011">
    <property type="entry name" value="Znf_FYVE_PHD"/>
</dbReference>
<reference evidence="1" key="1">
    <citation type="submission" date="2013-12" db="EMBL/GenBank/DDBJ databases">
        <title>The Genome Sequence of Aphanomyces invadans NJM9701.</title>
        <authorList>
            <consortium name="The Broad Institute Genomics Platform"/>
            <person name="Russ C."/>
            <person name="Tyler B."/>
            <person name="van West P."/>
            <person name="Dieguez-Uribeondo J."/>
            <person name="Young S.K."/>
            <person name="Zeng Q."/>
            <person name="Gargeya S."/>
            <person name="Fitzgerald M."/>
            <person name="Abouelleil A."/>
            <person name="Alvarado L."/>
            <person name="Chapman S.B."/>
            <person name="Gainer-Dewar J."/>
            <person name="Goldberg J."/>
            <person name="Griggs A."/>
            <person name="Gujja S."/>
            <person name="Hansen M."/>
            <person name="Howarth C."/>
            <person name="Imamovic A."/>
            <person name="Ireland A."/>
            <person name="Larimer J."/>
            <person name="McCowan C."/>
            <person name="Murphy C."/>
            <person name="Pearson M."/>
            <person name="Poon T.W."/>
            <person name="Priest M."/>
            <person name="Roberts A."/>
            <person name="Saif S."/>
            <person name="Shea T."/>
            <person name="Sykes S."/>
            <person name="Wortman J."/>
            <person name="Nusbaum C."/>
            <person name="Birren B."/>
        </authorList>
    </citation>
    <scope>NUCLEOTIDE SEQUENCE [LARGE SCALE GENOMIC DNA]</scope>
    <source>
        <strain evidence="1">NJM9701</strain>
    </source>
</reference>
<dbReference type="RefSeq" id="XP_008877761.1">
    <property type="nucleotide sequence ID" value="XM_008879539.1"/>
</dbReference>
<dbReference type="AlphaFoldDB" id="A0A024THT3"/>
<accession>A0A024THT3</accession>